<accession>A0A068RL94</accession>
<protein>
    <submittedName>
        <fullName evidence="1">Uncharacterized protein</fullName>
    </submittedName>
</protein>
<sequence length="90" mass="10024">MKRAQSFREGVRMYVCVAVQRSRGCLMETKELTGRLLFSFRPSAAAAVASIKVVVLSNHTKSMYAAEKVICCFCRLLVIVNKCCVYGIIV</sequence>
<keyword evidence="2" id="KW-1185">Reference proteome</keyword>
<dbReference type="EMBL" id="CBTN010000007">
    <property type="protein sequence ID" value="CDH50764.1"/>
    <property type="molecule type" value="Genomic_DNA"/>
</dbReference>
<gene>
    <name evidence="1" type="ORF">LCOR_02461.1</name>
</gene>
<comment type="caution">
    <text evidence="1">The sequence shown here is derived from an EMBL/GenBank/DDBJ whole genome shotgun (WGS) entry which is preliminary data.</text>
</comment>
<evidence type="ECO:0000313" key="2">
    <source>
        <dbReference type="Proteomes" id="UP000027586"/>
    </source>
</evidence>
<reference evidence="1" key="1">
    <citation type="submission" date="2013-08" db="EMBL/GenBank/DDBJ databases">
        <title>Gene expansion shapes genome architecture in the human pathogen Lichtheimia corymbifera: an evolutionary genomics analysis in the ancient terrestrial Mucorales (Mucoromycotina).</title>
        <authorList>
            <person name="Schwartze V.U."/>
            <person name="Winter S."/>
            <person name="Shelest E."/>
            <person name="Marcet-Houben M."/>
            <person name="Horn F."/>
            <person name="Wehner S."/>
            <person name="Hoffmann K."/>
            <person name="Riege K."/>
            <person name="Sammeth M."/>
            <person name="Nowrousian M."/>
            <person name="Valiante V."/>
            <person name="Linde J."/>
            <person name="Jacobsen I.D."/>
            <person name="Marz M."/>
            <person name="Brakhage A.A."/>
            <person name="Gabaldon T."/>
            <person name="Bocker S."/>
            <person name="Voigt K."/>
        </authorList>
    </citation>
    <scope>NUCLEOTIDE SEQUENCE [LARGE SCALE GENOMIC DNA]</scope>
    <source>
        <strain evidence="1">FSU 9682</strain>
    </source>
</reference>
<dbReference type="AlphaFoldDB" id="A0A068RL94"/>
<name>A0A068RL94_9FUNG</name>
<organism evidence="1 2">
    <name type="scientific">Lichtheimia corymbifera JMRC:FSU:9682</name>
    <dbReference type="NCBI Taxonomy" id="1263082"/>
    <lineage>
        <taxon>Eukaryota</taxon>
        <taxon>Fungi</taxon>
        <taxon>Fungi incertae sedis</taxon>
        <taxon>Mucoromycota</taxon>
        <taxon>Mucoromycotina</taxon>
        <taxon>Mucoromycetes</taxon>
        <taxon>Mucorales</taxon>
        <taxon>Lichtheimiaceae</taxon>
        <taxon>Lichtheimia</taxon>
    </lineage>
</organism>
<dbReference type="Proteomes" id="UP000027586">
    <property type="component" value="Unassembled WGS sequence"/>
</dbReference>
<evidence type="ECO:0000313" key="1">
    <source>
        <dbReference type="EMBL" id="CDH50764.1"/>
    </source>
</evidence>
<dbReference type="VEuPathDB" id="FungiDB:LCOR_02461.1"/>
<proteinExistence type="predicted"/>